<keyword evidence="8 10" id="KW-0472">Membrane</keyword>
<evidence type="ECO:0000256" key="9">
    <source>
        <dbReference type="SAM" id="MobiDB-lite"/>
    </source>
</evidence>
<comment type="caution">
    <text evidence="11">The sequence shown here is derived from an EMBL/GenBank/DDBJ whole genome shotgun (WGS) entry which is preliminary data.</text>
</comment>
<evidence type="ECO:0000256" key="5">
    <source>
        <dbReference type="ARBA" id="ARBA00022927"/>
    </source>
</evidence>
<evidence type="ECO:0000256" key="6">
    <source>
        <dbReference type="ARBA" id="ARBA00022989"/>
    </source>
</evidence>
<feature type="region of interest" description="Disordered" evidence="9">
    <location>
        <begin position="78"/>
        <end position="126"/>
    </location>
</feature>
<feature type="transmembrane region" description="Helical" evidence="10">
    <location>
        <begin position="6"/>
        <end position="22"/>
    </location>
</feature>
<dbReference type="InterPro" id="IPR018448">
    <property type="entry name" value="TatB"/>
</dbReference>
<dbReference type="InterPro" id="IPR003369">
    <property type="entry name" value="TatA/B/E"/>
</dbReference>
<gene>
    <name evidence="11" type="primary">tatB_6</name>
    <name evidence="11" type="ORF">GALL_279580</name>
</gene>
<evidence type="ECO:0000256" key="3">
    <source>
        <dbReference type="ARBA" id="ARBA00022475"/>
    </source>
</evidence>
<dbReference type="GO" id="GO:0043953">
    <property type="term" value="P:protein transport by the Tat complex"/>
    <property type="evidence" value="ECO:0007669"/>
    <property type="project" value="InterPro"/>
</dbReference>
<evidence type="ECO:0000256" key="4">
    <source>
        <dbReference type="ARBA" id="ARBA00022692"/>
    </source>
</evidence>
<dbReference type="Pfam" id="PF02416">
    <property type="entry name" value="TatA_B_E"/>
    <property type="match status" value="1"/>
</dbReference>
<dbReference type="HAMAP" id="MF_00237">
    <property type="entry name" value="TatB"/>
    <property type="match status" value="1"/>
</dbReference>
<dbReference type="PRINTS" id="PR01506">
    <property type="entry name" value="TATBPROTEIN"/>
</dbReference>
<keyword evidence="5" id="KW-0653">Protein transport</keyword>
<protein>
    <submittedName>
        <fullName evidence="11">Sec-independent protein translocase protein TatB</fullName>
    </submittedName>
</protein>
<dbReference type="Gene3D" id="1.20.5.3310">
    <property type="match status" value="1"/>
</dbReference>
<reference evidence="11" key="1">
    <citation type="submission" date="2016-10" db="EMBL/GenBank/DDBJ databases">
        <title>Sequence of Gallionella enrichment culture.</title>
        <authorList>
            <person name="Poehlein A."/>
            <person name="Muehling M."/>
            <person name="Daniel R."/>
        </authorList>
    </citation>
    <scope>NUCLEOTIDE SEQUENCE</scope>
</reference>
<dbReference type="GO" id="GO:0008320">
    <property type="term" value="F:protein transmembrane transporter activity"/>
    <property type="evidence" value="ECO:0007669"/>
    <property type="project" value="InterPro"/>
</dbReference>
<dbReference type="GO" id="GO:0016020">
    <property type="term" value="C:membrane"/>
    <property type="evidence" value="ECO:0007669"/>
    <property type="project" value="UniProtKB-SubCell"/>
</dbReference>
<evidence type="ECO:0000256" key="1">
    <source>
        <dbReference type="ARBA" id="ARBA00004167"/>
    </source>
</evidence>
<dbReference type="PANTHER" id="PTHR33162:SF1">
    <property type="entry name" value="SEC-INDEPENDENT PROTEIN TRANSLOCASE PROTEIN TATA, CHLOROPLASTIC"/>
    <property type="match status" value="1"/>
</dbReference>
<keyword evidence="2" id="KW-0813">Transport</keyword>
<evidence type="ECO:0000256" key="2">
    <source>
        <dbReference type="ARBA" id="ARBA00022448"/>
    </source>
</evidence>
<evidence type="ECO:0000256" key="7">
    <source>
        <dbReference type="ARBA" id="ARBA00023010"/>
    </source>
</evidence>
<evidence type="ECO:0000256" key="10">
    <source>
        <dbReference type="SAM" id="Phobius"/>
    </source>
</evidence>
<keyword evidence="4 10" id="KW-0812">Transmembrane</keyword>
<evidence type="ECO:0000256" key="8">
    <source>
        <dbReference type="ARBA" id="ARBA00023136"/>
    </source>
</evidence>
<sequence length="126" mass="13714">MFDIAWSELALIGGVALVVIGPKDMPRVMRAMGRWTRKARLLAGEFQRGIDEMMRESELAEMKRQVQEVNAEAMRQQADIRQDMQGLEQNLHAAAAPAPSSAAPPPAATAEETPPPAPKAPEDVTP</sequence>
<organism evidence="11">
    <name type="scientific">mine drainage metagenome</name>
    <dbReference type="NCBI Taxonomy" id="410659"/>
    <lineage>
        <taxon>unclassified sequences</taxon>
        <taxon>metagenomes</taxon>
        <taxon>ecological metagenomes</taxon>
    </lineage>
</organism>
<comment type="subcellular location">
    <subcellularLocation>
        <location evidence="1">Membrane</location>
        <topology evidence="1">Single-pass membrane protein</topology>
    </subcellularLocation>
</comment>
<dbReference type="NCBIfam" id="TIGR01410">
    <property type="entry name" value="tatB"/>
    <property type="match status" value="1"/>
</dbReference>
<name>A0A1J5R2I0_9ZZZZ</name>
<proteinExistence type="inferred from homology"/>
<evidence type="ECO:0000313" key="11">
    <source>
        <dbReference type="EMBL" id="OIQ90158.1"/>
    </source>
</evidence>
<accession>A0A1J5R2I0</accession>
<keyword evidence="3" id="KW-1003">Cell membrane</keyword>
<dbReference type="AlphaFoldDB" id="A0A1J5R2I0"/>
<keyword evidence="6 10" id="KW-1133">Transmembrane helix</keyword>
<dbReference type="PANTHER" id="PTHR33162">
    <property type="entry name" value="SEC-INDEPENDENT PROTEIN TRANSLOCASE PROTEIN TATA, CHLOROPLASTIC"/>
    <property type="match status" value="1"/>
</dbReference>
<feature type="compositionally biased region" description="Pro residues" evidence="9">
    <location>
        <begin position="102"/>
        <end position="119"/>
    </location>
</feature>
<keyword evidence="7" id="KW-0811">Translocation</keyword>
<dbReference type="EMBL" id="MLJW01000302">
    <property type="protein sequence ID" value="OIQ90158.1"/>
    <property type="molecule type" value="Genomic_DNA"/>
</dbReference>